<keyword evidence="2" id="KW-0732">Signal</keyword>
<dbReference type="InterPro" id="IPR013783">
    <property type="entry name" value="Ig-like_fold"/>
</dbReference>
<evidence type="ECO:0000313" key="5">
    <source>
        <dbReference type="Proteomes" id="UP001595841"/>
    </source>
</evidence>
<dbReference type="PANTHER" id="PTHR22901">
    <property type="entry name" value="SIALATE O-ACETYLESTERASE"/>
    <property type="match status" value="1"/>
</dbReference>
<dbReference type="Proteomes" id="UP001595841">
    <property type="component" value="Unassembled WGS sequence"/>
</dbReference>
<reference evidence="5" key="1">
    <citation type="journal article" date="2019" name="Int. J. Syst. Evol. Microbiol.">
        <title>The Global Catalogue of Microorganisms (GCM) 10K type strain sequencing project: providing services to taxonomists for standard genome sequencing and annotation.</title>
        <authorList>
            <consortium name="The Broad Institute Genomics Platform"/>
            <consortium name="The Broad Institute Genome Sequencing Center for Infectious Disease"/>
            <person name="Wu L."/>
            <person name="Ma J."/>
        </authorList>
    </citation>
    <scope>NUCLEOTIDE SEQUENCE [LARGE SCALE GENOMIC DNA]</scope>
    <source>
        <strain evidence="5">CGMCC 1.15774</strain>
    </source>
</reference>
<name>A0ABV8PTQ2_9FLAO</name>
<organism evidence="4 5">
    <name type="scientific">Flagellimonas marina</name>
    <dbReference type="NCBI Taxonomy" id="1775168"/>
    <lineage>
        <taxon>Bacteria</taxon>
        <taxon>Pseudomonadati</taxon>
        <taxon>Bacteroidota</taxon>
        <taxon>Flavobacteriia</taxon>
        <taxon>Flavobacteriales</taxon>
        <taxon>Flavobacteriaceae</taxon>
        <taxon>Flagellimonas</taxon>
    </lineage>
</organism>
<feature type="domain" description="Sialate O-acetylesterase" evidence="3">
    <location>
        <begin position="110"/>
        <end position="356"/>
    </location>
</feature>
<evidence type="ECO:0000259" key="3">
    <source>
        <dbReference type="Pfam" id="PF03629"/>
    </source>
</evidence>
<dbReference type="SUPFAM" id="SSF52266">
    <property type="entry name" value="SGNH hydrolase"/>
    <property type="match status" value="1"/>
</dbReference>
<gene>
    <name evidence="4" type="ORF">ACFOWS_18045</name>
</gene>
<keyword evidence="5" id="KW-1185">Reference proteome</keyword>
<keyword evidence="1" id="KW-0378">Hydrolase</keyword>
<feature type="signal peptide" evidence="2">
    <location>
        <begin position="1"/>
        <end position="24"/>
    </location>
</feature>
<dbReference type="Gene3D" id="3.40.50.1110">
    <property type="entry name" value="SGNH hydrolase"/>
    <property type="match status" value="1"/>
</dbReference>
<evidence type="ECO:0000313" key="4">
    <source>
        <dbReference type="EMBL" id="MFC4222061.1"/>
    </source>
</evidence>
<proteinExistence type="predicted"/>
<dbReference type="EMBL" id="JBHSCL010000011">
    <property type="protein sequence ID" value="MFC4222061.1"/>
    <property type="molecule type" value="Genomic_DNA"/>
</dbReference>
<sequence>MRNRILRVLFFCLVLCFNDHQVQAQVDLPSIFGSNMVLQRNTDVSIWGKGSAKNEITVTTSWNGKAYETKTDKEGNWKLKVKTPEAGGPYQVNIADGDETVILENVLIGEVWICSGQSNMEWELIKTGTPTFPSPNNLVLESSNPSIRLLNIEHNMSYVAQSDFTGLWKECGPESSGNFSAVGYYFGKMLFESLNVPIGLISSNWGGTRIQAWIDEQGLRSFDPSILDDRSKGDNQNRSCVLFNAMINPMLDFKIRGVIWYQGESNTREAKIYDDLMEIMVSRWRERWGIGEFPFYYCQLAPFDYNRPAINSAFLREAQYEASKRIPNSGMVSLMDSGEEKNVHPNNKEIAGQRLAYFALKETYGVKGIVCKGPELDKITINGSEVNLTFKYDDGGLTNYGNGFNLFELAGEDKRFYPASAKYNKKTKIMELSCPNVSKPIAVRYAFKDFVVGDIFNRYGIPASSFRTDGWEDE</sequence>
<dbReference type="Pfam" id="PF03629">
    <property type="entry name" value="SASA"/>
    <property type="match status" value="1"/>
</dbReference>
<dbReference type="RefSeq" id="WP_379767713.1">
    <property type="nucleotide sequence ID" value="NZ_JBHSCL010000011.1"/>
</dbReference>
<dbReference type="PANTHER" id="PTHR22901:SF0">
    <property type="entry name" value="SIALATE O-ACETYLESTERASE"/>
    <property type="match status" value="1"/>
</dbReference>
<feature type="chain" id="PRO_5047381632" evidence="2">
    <location>
        <begin position="25"/>
        <end position="474"/>
    </location>
</feature>
<dbReference type="InterPro" id="IPR036514">
    <property type="entry name" value="SGNH_hydro_sf"/>
</dbReference>
<protein>
    <submittedName>
        <fullName evidence="4">Sialate O-acetylesterase</fullName>
    </submittedName>
</protein>
<comment type="caution">
    <text evidence="4">The sequence shown here is derived from an EMBL/GenBank/DDBJ whole genome shotgun (WGS) entry which is preliminary data.</text>
</comment>
<evidence type="ECO:0000256" key="1">
    <source>
        <dbReference type="ARBA" id="ARBA00022801"/>
    </source>
</evidence>
<accession>A0ABV8PTQ2</accession>
<dbReference type="InterPro" id="IPR005181">
    <property type="entry name" value="SASA"/>
</dbReference>
<evidence type="ECO:0000256" key="2">
    <source>
        <dbReference type="SAM" id="SignalP"/>
    </source>
</evidence>
<dbReference type="InterPro" id="IPR039329">
    <property type="entry name" value="SIAE"/>
</dbReference>
<dbReference type="Gene3D" id="2.60.40.10">
    <property type="entry name" value="Immunoglobulins"/>
    <property type="match status" value="1"/>
</dbReference>